<evidence type="ECO:0000313" key="2">
    <source>
        <dbReference type="EMBL" id="SME88630.1"/>
    </source>
</evidence>
<proteinExistence type="predicted"/>
<accession>A0A1Y6B496</accession>
<keyword evidence="3" id="KW-1185">Reference proteome</keyword>
<dbReference type="STRING" id="1513793.SAMN06296036_101173"/>
<name>A0A1Y6B496_9BACT</name>
<evidence type="ECO:0000313" key="3">
    <source>
        <dbReference type="Proteomes" id="UP000192907"/>
    </source>
</evidence>
<dbReference type="EMBL" id="FWZT01000001">
    <property type="protein sequence ID" value="SME88630.1"/>
    <property type="molecule type" value="Genomic_DNA"/>
</dbReference>
<dbReference type="RefSeq" id="WP_132314696.1">
    <property type="nucleotide sequence ID" value="NZ_FWZT01000001.1"/>
</dbReference>
<feature type="transmembrane region" description="Helical" evidence="1">
    <location>
        <begin position="9"/>
        <end position="29"/>
    </location>
</feature>
<evidence type="ECO:0000256" key="1">
    <source>
        <dbReference type="SAM" id="Phobius"/>
    </source>
</evidence>
<dbReference type="Proteomes" id="UP000192907">
    <property type="component" value="Unassembled WGS sequence"/>
</dbReference>
<feature type="transmembrane region" description="Helical" evidence="1">
    <location>
        <begin position="41"/>
        <end position="63"/>
    </location>
</feature>
<sequence length="87" mass="9929">MPPKLRRSLVVRLIALGFIYLIVLGNIWFIQLFTEKVTPLWMQLAFLIGVAWVGILGVCLGIYGTYLWKTGALQEDEDDDTESENRV</sequence>
<dbReference type="AlphaFoldDB" id="A0A1Y6B496"/>
<protein>
    <submittedName>
        <fullName evidence="2">Uncharacterized protein</fullName>
    </submittedName>
</protein>
<keyword evidence="1" id="KW-1133">Transmembrane helix</keyword>
<keyword evidence="1" id="KW-0472">Membrane</keyword>
<organism evidence="2 3">
    <name type="scientific">Pseudobacteriovorax antillogorgiicola</name>
    <dbReference type="NCBI Taxonomy" id="1513793"/>
    <lineage>
        <taxon>Bacteria</taxon>
        <taxon>Pseudomonadati</taxon>
        <taxon>Bdellovibrionota</taxon>
        <taxon>Oligoflexia</taxon>
        <taxon>Oligoflexales</taxon>
        <taxon>Pseudobacteriovoracaceae</taxon>
        <taxon>Pseudobacteriovorax</taxon>
    </lineage>
</organism>
<gene>
    <name evidence="2" type="ORF">SAMN06296036_101173</name>
</gene>
<reference evidence="3" key="1">
    <citation type="submission" date="2017-04" db="EMBL/GenBank/DDBJ databases">
        <authorList>
            <person name="Varghese N."/>
            <person name="Submissions S."/>
        </authorList>
    </citation>
    <scope>NUCLEOTIDE SEQUENCE [LARGE SCALE GENOMIC DNA]</scope>
    <source>
        <strain evidence="3">RKEM611</strain>
    </source>
</reference>
<keyword evidence="1" id="KW-0812">Transmembrane</keyword>